<keyword evidence="2" id="KW-1185">Reference proteome</keyword>
<proteinExistence type="predicted"/>
<reference evidence="2" key="1">
    <citation type="journal article" date="2019" name="Int. J. Syst. Evol. Microbiol.">
        <title>The Global Catalogue of Microorganisms (GCM) 10K type strain sequencing project: providing services to taxonomists for standard genome sequencing and annotation.</title>
        <authorList>
            <consortium name="The Broad Institute Genomics Platform"/>
            <consortium name="The Broad Institute Genome Sequencing Center for Infectious Disease"/>
            <person name="Wu L."/>
            <person name="Ma J."/>
        </authorList>
    </citation>
    <scope>NUCLEOTIDE SEQUENCE [LARGE SCALE GENOMIC DNA]</scope>
    <source>
        <strain evidence="2">JCM 6242</strain>
    </source>
</reference>
<evidence type="ECO:0000313" key="2">
    <source>
        <dbReference type="Proteomes" id="UP001500831"/>
    </source>
</evidence>
<dbReference type="RefSeq" id="WP_344972580.1">
    <property type="nucleotide sequence ID" value="NZ_BAAAVI010000023.1"/>
</dbReference>
<gene>
    <name evidence="1" type="ORF">GCM10010517_35180</name>
</gene>
<dbReference type="Proteomes" id="UP001500831">
    <property type="component" value="Unassembled WGS sequence"/>
</dbReference>
<accession>A0ABP6IE21</accession>
<protein>
    <submittedName>
        <fullName evidence="1">Uncharacterized protein</fullName>
    </submittedName>
</protein>
<dbReference type="EMBL" id="BAAAVI010000023">
    <property type="protein sequence ID" value="GAA2874494.1"/>
    <property type="molecule type" value="Genomic_DNA"/>
</dbReference>
<name>A0ABP6IE21_9ACTN</name>
<comment type="caution">
    <text evidence="1">The sequence shown here is derived from an EMBL/GenBank/DDBJ whole genome shotgun (WGS) entry which is preliminary data.</text>
</comment>
<organism evidence="1 2">
    <name type="scientific">Streptosporangium fragile</name>
    <dbReference type="NCBI Taxonomy" id="46186"/>
    <lineage>
        <taxon>Bacteria</taxon>
        <taxon>Bacillati</taxon>
        <taxon>Actinomycetota</taxon>
        <taxon>Actinomycetes</taxon>
        <taxon>Streptosporangiales</taxon>
        <taxon>Streptosporangiaceae</taxon>
        <taxon>Streptosporangium</taxon>
    </lineage>
</organism>
<sequence>MTRTFDELARAVIAEVAPEEAAFYAVISAAVRRDPGRVFPARDDLPGPGPAGAAALVTPIVITVLGGVVSGHLTGVAGQHTRRLSGRLGNRSGHRPEDGIATPAIEVPVLDHATAEEAGRAVERMALDMGIEPGAALRLRQAMHGHLSGQR</sequence>
<evidence type="ECO:0000313" key="1">
    <source>
        <dbReference type="EMBL" id="GAA2874494.1"/>
    </source>
</evidence>